<evidence type="ECO:0000313" key="1">
    <source>
        <dbReference type="EMBL" id="KGA93453.1"/>
    </source>
</evidence>
<accession>A0A094W7J2</accession>
<reference evidence="1 2" key="1">
    <citation type="submission" date="2014-06" db="EMBL/GenBank/DDBJ databases">
        <title>Draft genome sequence of iron oxidizing acidophile Leptospirillum ferriphilum DSM14647.</title>
        <authorList>
            <person name="Cardenas J.P."/>
            <person name="Lazcano M."/>
            <person name="Ossandon F.J."/>
            <person name="Corbett M."/>
            <person name="Holmes D.S."/>
            <person name="Watkin E."/>
        </authorList>
    </citation>
    <scope>NUCLEOTIDE SEQUENCE [LARGE SCALE GENOMIC DNA]</scope>
    <source>
        <strain evidence="1 2">DSM 14647</strain>
    </source>
</reference>
<gene>
    <name evidence="1" type="ORF">LptCag_0066</name>
</gene>
<dbReference type="PATRIC" id="fig|178606.4.peg.1664"/>
<comment type="caution">
    <text evidence="1">The sequence shown here is derived from an EMBL/GenBank/DDBJ whole genome shotgun (WGS) entry which is preliminary data.</text>
</comment>
<dbReference type="Proteomes" id="UP000029452">
    <property type="component" value="Unassembled WGS sequence"/>
</dbReference>
<proteinExistence type="predicted"/>
<organism evidence="1 2">
    <name type="scientific">Leptospirillum ferriphilum</name>
    <dbReference type="NCBI Taxonomy" id="178606"/>
    <lineage>
        <taxon>Bacteria</taxon>
        <taxon>Pseudomonadati</taxon>
        <taxon>Nitrospirota</taxon>
        <taxon>Nitrospiria</taxon>
        <taxon>Nitrospirales</taxon>
        <taxon>Nitrospiraceae</taxon>
        <taxon>Leptospirillum</taxon>
    </lineage>
</organism>
<protein>
    <submittedName>
        <fullName evidence="1">Uncharacterized protein</fullName>
    </submittedName>
</protein>
<name>A0A094W7J2_9BACT</name>
<dbReference type="AlphaFoldDB" id="A0A094W7J2"/>
<sequence>MTRACHEPERFRNIAICHPSFDRTIVRKSYDFFLRVTRG</sequence>
<evidence type="ECO:0000313" key="2">
    <source>
        <dbReference type="Proteomes" id="UP000029452"/>
    </source>
</evidence>
<dbReference type="EMBL" id="JPGK01000006">
    <property type="protein sequence ID" value="KGA93453.1"/>
    <property type="molecule type" value="Genomic_DNA"/>
</dbReference>